<organism evidence="3 4">
    <name type="scientific">Marinicauda algicola</name>
    <dbReference type="NCBI Taxonomy" id="2029849"/>
    <lineage>
        <taxon>Bacteria</taxon>
        <taxon>Pseudomonadati</taxon>
        <taxon>Pseudomonadota</taxon>
        <taxon>Alphaproteobacteria</taxon>
        <taxon>Maricaulales</taxon>
        <taxon>Maricaulaceae</taxon>
        <taxon>Marinicauda</taxon>
    </lineage>
</organism>
<evidence type="ECO:0000313" key="3">
    <source>
        <dbReference type="EMBL" id="TGY88879.1"/>
    </source>
</evidence>
<gene>
    <name evidence="3" type="ORF">E5163_07000</name>
</gene>
<feature type="domain" description="BON" evidence="2">
    <location>
        <begin position="31"/>
        <end position="99"/>
    </location>
</feature>
<dbReference type="Pfam" id="PF04972">
    <property type="entry name" value="BON"/>
    <property type="match status" value="2"/>
</dbReference>
<keyword evidence="4" id="KW-1185">Reference proteome</keyword>
<evidence type="ECO:0000313" key="4">
    <source>
        <dbReference type="Proteomes" id="UP000308054"/>
    </source>
</evidence>
<accession>A0A4V3RY35</accession>
<dbReference type="InterPro" id="IPR007055">
    <property type="entry name" value="BON_dom"/>
</dbReference>
<dbReference type="PROSITE" id="PS50914">
    <property type="entry name" value="BON"/>
    <property type="match status" value="2"/>
</dbReference>
<dbReference type="RefSeq" id="WP_135995419.1">
    <property type="nucleotide sequence ID" value="NZ_CP071057.1"/>
</dbReference>
<dbReference type="PROSITE" id="PS51257">
    <property type="entry name" value="PROKAR_LIPOPROTEIN"/>
    <property type="match status" value="1"/>
</dbReference>
<dbReference type="Gene3D" id="3.30.1340.30">
    <property type="match status" value="2"/>
</dbReference>
<dbReference type="OrthoDB" id="8479706at2"/>
<evidence type="ECO:0000256" key="1">
    <source>
        <dbReference type="SAM" id="SignalP"/>
    </source>
</evidence>
<protein>
    <submittedName>
        <fullName evidence="3">BON domain-containing protein</fullName>
    </submittedName>
</protein>
<dbReference type="Proteomes" id="UP000308054">
    <property type="component" value="Unassembled WGS sequence"/>
</dbReference>
<feature type="domain" description="BON" evidence="2">
    <location>
        <begin position="108"/>
        <end position="176"/>
    </location>
</feature>
<reference evidence="3 4" key="1">
    <citation type="journal article" date="2017" name="Int. J. Syst. Evol. Microbiol.">
        <title>Marinicauda algicola sp. nov., isolated from a marine red alga Rhodosorus marinus.</title>
        <authorList>
            <person name="Jeong S.E."/>
            <person name="Jeon S.H."/>
            <person name="Chun B.H."/>
            <person name="Kim D.W."/>
            <person name="Jeon C.O."/>
        </authorList>
    </citation>
    <scope>NUCLEOTIDE SEQUENCE [LARGE SCALE GENOMIC DNA]</scope>
    <source>
        <strain evidence="3 4">JCM 31718</strain>
    </source>
</reference>
<feature type="chain" id="PRO_5020468750" evidence="1">
    <location>
        <begin position="17"/>
        <end position="198"/>
    </location>
</feature>
<sequence>MVRLALLALCALSVSACTSLQPGRSLGRGIDDFNASMQIKSAMLRSEGYALEGVDVEVTEGIALLSGTAPRLEDKLHAECLTWSAPAVRSVVNEIEIARARGPADTARDAVVTQQVRGRLLADREVRSVNFNIETRDGVVYLLGFARSAGERERATRHASLVEGVERVVVLVRVPGEDAVLEPRGERRAELCDVPAAG</sequence>
<name>A0A4V3RY35_9PROT</name>
<dbReference type="EMBL" id="SRXW01000002">
    <property type="protein sequence ID" value="TGY88879.1"/>
    <property type="molecule type" value="Genomic_DNA"/>
</dbReference>
<dbReference type="AlphaFoldDB" id="A0A4V3RY35"/>
<dbReference type="PANTHER" id="PTHR34606:SF15">
    <property type="entry name" value="BON DOMAIN-CONTAINING PROTEIN"/>
    <property type="match status" value="1"/>
</dbReference>
<dbReference type="InterPro" id="IPR051686">
    <property type="entry name" value="Lipoprotein_DolP"/>
</dbReference>
<comment type="caution">
    <text evidence="3">The sequence shown here is derived from an EMBL/GenBank/DDBJ whole genome shotgun (WGS) entry which is preliminary data.</text>
</comment>
<dbReference type="SMART" id="SM00749">
    <property type="entry name" value="BON"/>
    <property type="match status" value="2"/>
</dbReference>
<keyword evidence="1" id="KW-0732">Signal</keyword>
<evidence type="ECO:0000259" key="2">
    <source>
        <dbReference type="PROSITE" id="PS50914"/>
    </source>
</evidence>
<feature type="signal peptide" evidence="1">
    <location>
        <begin position="1"/>
        <end position="16"/>
    </location>
</feature>
<dbReference type="PANTHER" id="PTHR34606">
    <property type="entry name" value="BON DOMAIN-CONTAINING PROTEIN"/>
    <property type="match status" value="1"/>
</dbReference>
<dbReference type="InterPro" id="IPR014004">
    <property type="entry name" value="Transpt-assoc_nodulatn_dom_bac"/>
</dbReference>
<proteinExistence type="predicted"/>